<reference evidence="3 4" key="1">
    <citation type="journal article" date="2018" name="Nat. Genet.">
        <title>The Rosa genome provides new insights in the design of modern roses.</title>
        <authorList>
            <person name="Bendahmane M."/>
        </authorList>
    </citation>
    <scope>NUCLEOTIDE SEQUENCE [LARGE SCALE GENOMIC DNA]</scope>
    <source>
        <strain evidence="4">cv. Old Blush</strain>
    </source>
</reference>
<feature type="compositionally biased region" description="Basic and acidic residues" evidence="2">
    <location>
        <begin position="13"/>
        <end position="28"/>
    </location>
</feature>
<evidence type="ECO:0000313" key="4">
    <source>
        <dbReference type="Proteomes" id="UP000238479"/>
    </source>
</evidence>
<dbReference type="Proteomes" id="UP000238479">
    <property type="component" value="Chromosome 7"/>
</dbReference>
<dbReference type="OMA" id="MSCKGFT"/>
<dbReference type="AlphaFoldDB" id="A0A2P6P6L0"/>
<dbReference type="SUPFAM" id="SSF54518">
    <property type="entry name" value="Tubby C-terminal domain-like"/>
    <property type="match status" value="1"/>
</dbReference>
<comment type="similarity">
    <text evidence="1">Belongs to the LOR family.</text>
</comment>
<keyword evidence="4" id="KW-1185">Reference proteome</keyword>
<feature type="region of interest" description="Disordered" evidence="2">
    <location>
        <begin position="13"/>
        <end position="36"/>
    </location>
</feature>
<dbReference type="OrthoDB" id="1876238at2759"/>
<sequence>MKIVPFFTSLSRSVHEEQDDHDDQESKAGIDSSGPSGACTSISLTVWRKSLVISCKGFTVIDSNGDLVYRVDNYVGHPQEVTLMDGSGKSVLTMRRNKKFSLVESWFVYEGDVGDFFTARTTTAAAPKSWPVFCVRKNKNMLNANPTTLAHVYREASGSHKKCAYVIEGSYTHRSCKVLEEFSRNVVAEIKRKEANVGGVSYGLEVFHLVVHPGFDPGFAMALVLLLDQMF</sequence>
<dbReference type="InterPro" id="IPR038595">
    <property type="entry name" value="LOR_sf"/>
</dbReference>
<gene>
    <name evidence="3" type="ORF">RchiOBHm_Chr7g0196481</name>
</gene>
<organism evidence="3 4">
    <name type="scientific">Rosa chinensis</name>
    <name type="common">China rose</name>
    <dbReference type="NCBI Taxonomy" id="74649"/>
    <lineage>
        <taxon>Eukaryota</taxon>
        <taxon>Viridiplantae</taxon>
        <taxon>Streptophyta</taxon>
        <taxon>Embryophyta</taxon>
        <taxon>Tracheophyta</taxon>
        <taxon>Spermatophyta</taxon>
        <taxon>Magnoliopsida</taxon>
        <taxon>eudicotyledons</taxon>
        <taxon>Gunneridae</taxon>
        <taxon>Pentapetalae</taxon>
        <taxon>rosids</taxon>
        <taxon>fabids</taxon>
        <taxon>Rosales</taxon>
        <taxon>Rosaceae</taxon>
        <taxon>Rosoideae</taxon>
        <taxon>Rosoideae incertae sedis</taxon>
        <taxon>Rosa</taxon>
    </lineage>
</organism>
<dbReference type="InterPro" id="IPR025659">
    <property type="entry name" value="Tubby-like_C"/>
</dbReference>
<evidence type="ECO:0000256" key="2">
    <source>
        <dbReference type="SAM" id="MobiDB-lite"/>
    </source>
</evidence>
<dbReference type="PANTHER" id="PTHR31087">
    <property type="match status" value="1"/>
</dbReference>
<evidence type="ECO:0000256" key="1">
    <source>
        <dbReference type="ARBA" id="ARBA00005437"/>
    </source>
</evidence>
<dbReference type="Gene3D" id="2.40.160.200">
    <property type="entry name" value="LURP1-related"/>
    <property type="match status" value="1"/>
</dbReference>
<dbReference type="STRING" id="74649.A0A2P6P6L0"/>
<proteinExistence type="inferred from homology"/>
<accession>A0A2P6P6L0</accession>
<protein>
    <submittedName>
        <fullName evidence="3">Putative tubby-like domain-containing protein</fullName>
    </submittedName>
</protein>
<comment type="caution">
    <text evidence="3">The sequence shown here is derived from an EMBL/GenBank/DDBJ whole genome shotgun (WGS) entry which is preliminary data.</text>
</comment>
<dbReference type="Pfam" id="PF04525">
    <property type="entry name" value="LOR"/>
    <property type="match status" value="1"/>
</dbReference>
<dbReference type="EMBL" id="PDCK01000045">
    <property type="protein sequence ID" value="PRQ17575.1"/>
    <property type="molecule type" value="Genomic_DNA"/>
</dbReference>
<dbReference type="InterPro" id="IPR007612">
    <property type="entry name" value="LOR"/>
</dbReference>
<dbReference type="PANTHER" id="PTHR31087:SF14">
    <property type="entry name" value="PROTEIN LURP-ONE-RELATED 17"/>
    <property type="match status" value="1"/>
</dbReference>
<dbReference type="Gramene" id="PRQ17575">
    <property type="protein sequence ID" value="PRQ17575"/>
    <property type="gene ID" value="RchiOBHm_Chr7g0196481"/>
</dbReference>
<name>A0A2P6P6L0_ROSCH</name>
<evidence type="ECO:0000313" key="3">
    <source>
        <dbReference type="EMBL" id="PRQ17575.1"/>
    </source>
</evidence>